<evidence type="ECO:0000259" key="2">
    <source>
        <dbReference type="PROSITE" id="PS50217"/>
    </source>
</evidence>
<evidence type="ECO:0000256" key="1">
    <source>
        <dbReference type="SAM" id="MobiDB-lite"/>
    </source>
</evidence>
<protein>
    <recommendedName>
        <fullName evidence="2">BZIP domain-containing protein</fullName>
    </recommendedName>
</protein>
<comment type="caution">
    <text evidence="3">The sequence shown here is derived from an EMBL/GenBank/DDBJ whole genome shotgun (WGS) entry which is preliminary data.</text>
</comment>
<keyword evidence="4" id="KW-1185">Reference proteome</keyword>
<feature type="compositionally biased region" description="Polar residues" evidence="1">
    <location>
        <begin position="400"/>
        <end position="420"/>
    </location>
</feature>
<feature type="region of interest" description="Disordered" evidence="1">
    <location>
        <begin position="49"/>
        <end position="127"/>
    </location>
</feature>
<feature type="region of interest" description="Disordered" evidence="1">
    <location>
        <begin position="330"/>
        <end position="529"/>
    </location>
</feature>
<evidence type="ECO:0000313" key="4">
    <source>
        <dbReference type="Proteomes" id="UP001165065"/>
    </source>
</evidence>
<proteinExistence type="predicted"/>
<sequence length="529" mass="56763">MEGGDRADSAVSALFAMQGSKEVVNMNVGANPNYMGAYGSISGVVINADLDHDDNDDDDDDDNQYYYTSYSNPSPSPGARVKKGGEGGGEGGINSATSPSNDPDDRLQRSRERNRMHARKTRQRKKLQMQTLQVRAEELKLEQLRLKQIINDRKMANILLEITSTSSSPTTAAKTPAPCTPPAAPQLPATFDPDIEQILRRHNDDIPDGKKIMKETTAMVPSHKAKLIRSMSIGSASESGTSPAQNLTMNGKFPDDGIDYALLSKDRNKCTPHELDKIRKERNRMHAKRTRDRKKIFIQEMLNVIQLLDAENLKLRALIQQYYPENTFSMSTHPSIDPSQLPPPPITTYYAGSAGKSKKSASSISNASSTTSNGNSSSSATHSSANKTREAASRRPTYSHPHSTRSNRSAHTSEASSLSGKSAGAEPSYVSTASSSEDGKSGGKRDKAGGAREGFGTKRQKVGGDRGSGGVSYNDYSNSSDGGTSSDGHTDVQSNTTSNNTTNKSSASSSVTSDPPNSDGSVNADDITQ</sequence>
<feature type="compositionally biased region" description="Acidic residues" evidence="1">
    <location>
        <begin position="51"/>
        <end position="63"/>
    </location>
</feature>
<feature type="compositionally biased region" description="Basic and acidic residues" evidence="1">
    <location>
        <begin position="103"/>
        <end position="115"/>
    </location>
</feature>
<dbReference type="InterPro" id="IPR046347">
    <property type="entry name" value="bZIP_sf"/>
</dbReference>
<dbReference type="Pfam" id="PF07716">
    <property type="entry name" value="bZIP_2"/>
    <property type="match status" value="1"/>
</dbReference>
<dbReference type="AlphaFoldDB" id="A0A9W7GGR8"/>
<dbReference type="PROSITE" id="PS50217">
    <property type="entry name" value="BZIP"/>
    <property type="match status" value="2"/>
</dbReference>
<dbReference type="GO" id="GO:0003700">
    <property type="term" value="F:DNA-binding transcription factor activity"/>
    <property type="evidence" value="ECO:0007669"/>
    <property type="project" value="InterPro"/>
</dbReference>
<feature type="compositionally biased region" description="Basic and acidic residues" evidence="1">
    <location>
        <begin position="437"/>
        <end position="450"/>
    </location>
</feature>
<feature type="compositionally biased region" description="Low complexity" evidence="1">
    <location>
        <begin position="494"/>
        <end position="518"/>
    </location>
</feature>
<dbReference type="OrthoDB" id="47359at2759"/>
<dbReference type="Gene3D" id="1.20.5.170">
    <property type="match status" value="2"/>
</dbReference>
<feature type="compositionally biased region" description="Low complexity" evidence="1">
    <location>
        <begin position="351"/>
        <end position="386"/>
    </location>
</feature>
<reference evidence="4" key="1">
    <citation type="journal article" date="2023" name="Commun. Biol.">
        <title>Genome analysis of Parmales, the sister group of diatoms, reveals the evolutionary specialization of diatoms from phago-mixotrophs to photoautotrophs.</title>
        <authorList>
            <person name="Ban H."/>
            <person name="Sato S."/>
            <person name="Yoshikawa S."/>
            <person name="Yamada K."/>
            <person name="Nakamura Y."/>
            <person name="Ichinomiya M."/>
            <person name="Sato N."/>
            <person name="Blanc-Mathieu R."/>
            <person name="Endo H."/>
            <person name="Kuwata A."/>
            <person name="Ogata H."/>
        </authorList>
    </citation>
    <scope>NUCLEOTIDE SEQUENCE [LARGE SCALE GENOMIC DNA]</scope>
</reference>
<feature type="compositionally biased region" description="Basic residues" evidence="1">
    <location>
        <begin position="116"/>
        <end position="127"/>
    </location>
</feature>
<dbReference type="InterPro" id="IPR004827">
    <property type="entry name" value="bZIP"/>
</dbReference>
<name>A0A9W7GGR8_9STRA</name>
<dbReference type="EMBL" id="BRYA01001465">
    <property type="protein sequence ID" value="GMI43976.1"/>
    <property type="molecule type" value="Genomic_DNA"/>
</dbReference>
<gene>
    <name evidence="3" type="ORF">TrCOL_g5071</name>
</gene>
<accession>A0A9W7GGR8</accession>
<evidence type="ECO:0000313" key="3">
    <source>
        <dbReference type="EMBL" id="GMI43976.1"/>
    </source>
</evidence>
<feature type="domain" description="BZIP" evidence="2">
    <location>
        <begin position="104"/>
        <end position="148"/>
    </location>
</feature>
<feature type="domain" description="BZIP" evidence="2">
    <location>
        <begin position="279"/>
        <end position="325"/>
    </location>
</feature>
<dbReference type="CDD" id="cd14809">
    <property type="entry name" value="bZIP_AUREO-like"/>
    <property type="match status" value="2"/>
</dbReference>
<dbReference type="Proteomes" id="UP001165065">
    <property type="component" value="Unassembled WGS sequence"/>
</dbReference>
<dbReference type="SUPFAM" id="SSF57959">
    <property type="entry name" value="Leucine zipper domain"/>
    <property type="match status" value="2"/>
</dbReference>
<feature type="compositionally biased region" description="Low complexity" evidence="1">
    <location>
        <begin position="475"/>
        <end position="487"/>
    </location>
</feature>
<organism evidence="3 4">
    <name type="scientific">Triparma columacea</name>
    <dbReference type="NCBI Taxonomy" id="722753"/>
    <lineage>
        <taxon>Eukaryota</taxon>
        <taxon>Sar</taxon>
        <taxon>Stramenopiles</taxon>
        <taxon>Ochrophyta</taxon>
        <taxon>Bolidophyceae</taxon>
        <taxon>Parmales</taxon>
        <taxon>Triparmaceae</taxon>
        <taxon>Triparma</taxon>
    </lineage>
</organism>